<keyword evidence="1" id="KW-0472">Membrane</keyword>
<gene>
    <name evidence="2" type="ORF">PghCCS26_03170</name>
</gene>
<comment type="caution">
    <text evidence="2">The sequence shown here is derived from an EMBL/GenBank/DDBJ whole genome shotgun (WGS) entry which is preliminary data.</text>
</comment>
<keyword evidence="1" id="KW-0812">Transmembrane</keyword>
<organism evidence="2 3">
    <name type="scientific">Paenibacillus glycanilyticus</name>
    <dbReference type="NCBI Taxonomy" id="126569"/>
    <lineage>
        <taxon>Bacteria</taxon>
        <taxon>Bacillati</taxon>
        <taxon>Bacillota</taxon>
        <taxon>Bacilli</taxon>
        <taxon>Bacillales</taxon>
        <taxon>Paenibacillaceae</taxon>
        <taxon>Paenibacillus</taxon>
    </lineage>
</organism>
<evidence type="ECO:0000313" key="3">
    <source>
        <dbReference type="Proteomes" id="UP001285921"/>
    </source>
</evidence>
<feature type="transmembrane region" description="Helical" evidence="1">
    <location>
        <begin position="32"/>
        <end position="50"/>
    </location>
</feature>
<protein>
    <submittedName>
        <fullName evidence="2">Uncharacterized protein</fullName>
    </submittedName>
</protein>
<feature type="transmembrane region" description="Helical" evidence="1">
    <location>
        <begin position="7"/>
        <end position="26"/>
    </location>
</feature>
<evidence type="ECO:0000313" key="2">
    <source>
        <dbReference type="EMBL" id="GMK43190.1"/>
    </source>
</evidence>
<evidence type="ECO:0000256" key="1">
    <source>
        <dbReference type="SAM" id="Phobius"/>
    </source>
</evidence>
<sequence length="85" mass="9290">MRPNRQNIYWFLAGVCSSAVVFIVVGRIHLSHLAAVLLTAVIVTLGGGSIKRAFKVTDERSFHPLFFSAGMLLLFIGFSIIGVIK</sequence>
<accession>A0ABQ6NDS2</accession>
<name>A0ABQ6NDS2_9BACL</name>
<keyword evidence="1" id="KW-1133">Transmembrane helix</keyword>
<feature type="transmembrane region" description="Helical" evidence="1">
    <location>
        <begin position="62"/>
        <end position="84"/>
    </location>
</feature>
<reference evidence="2 3" key="1">
    <citation type="submission" date="2023-05" db="EMBL/GenBank/DDBJ databases">
        <title>Draft genome of Paenibacillus sp. CCS26.</title>
        <authorList>
            <person name="Akita H."/>
            <person name="Shinto Y."/>
            <person name="Kimura Z."/>
        </authorList>
    </citation>
    <scope>NUCLEOTIDE SEQUENCE [LARGE SCALE GENOMIC DNA]</scope>
    <source>
        <strain evidence="2 3">CCS26</strain>
    </source>
</reference>
<dbReference type="EMBL" id="BTCL01000001">
    <property type="protein sequence ID" value="GMK43190.1"/>
    <property type="molecule type" value="Genomic_DNA"/>
</dbReference>
<keyword evidence="3" id="KW-1185">Reference proteome</keyword>
<dbReference type="Proteomes" id="UP001285921">
    <property type="component" value="Unassembled WGS sequence"/>
</dbReference>
<proteinExistence type="predicted"/>